<evidence type="ECO:0000256" key="1">
    <source>
        <dbReference type="ARBA" id="ARBA00007228"/>
    </source>
</evidence>
<dbReference type="PIRSF" id="PIRSF004808">
    <property type="entry name" value="LasT"/>
    <property type="match status" value="1"/>
</dbReference>
<dbReference type="InterPro" id="IPR029026">
    <property type="entry name" value="tRNA_m1G_MTases_N"/>
</dbReference>
<evidence type="ECO:0000259" key="5">
    <source>
        <dbReference type="Pfam" id="PF00588"/>
    </source>
</evidence>
<dbReference type="InterPro" id="IPR004384">
    <property type="entry name" value="RNA_MeTrfase_TrmJ/LasT"/>
</dbReference>
<dbReference type="EMBL" id="RXIL01000118">
    <property type="protein sequence ID" value="RZN68017.1"/>
    <property type="molecule type" value="Genomic_DNA"/>
</dbReference>
<accession>A0A520KWP3</accession>
<keyword evidence="4" id="KW-0949">S-adenosyl-L-methionine</keyword>
<dbReference type="GO" id="GO:0008173">
    <property type="term" value="F:RNA methyltransferase activity"/>
    <property type="evidence" value="ECO:0007669"/>
    <property type="project" value="InterPro"/>
</dbReference>
<dbReference type="InterPro" id="IPR029028">
    <property type="entry name" value="Alpha/beta_knot_MTases"/>
</dbReference>
<dbReference type="Gene3D" id="3.40.1280.10">
    <property type="match status" value="1"/>
</dbReference>
<dbReference type="GO" id="GO:0002128">
    <property type="term" value="P:tRNA nucleoside ribose methylation"/>
    <property type="evidence" value="ECO:0007669"/>
    <property type="project" value="TreeGrafter"/>
</dbReference>
<evidence type="ECO:0000256" key="3">
    <source>
        <dbReference type="ARBA" id="ARBA00022679"/>
    </source>
</evidence>
<dbReference type="InterPro" id="IPR001537">
    <property type="entry name" value="SpoU_MeTrfase"/>
</dbReference>
<evidence type="ECO:0000313" key="7">
    <source>
        <dbReference type="Proteomes" id="UP000320766"/>
    </source>
</evidence>
<dbReference type="Gene3D" id="1.10.8.590">
    <property type="match status" value="1"/>
</dbReference>
<organism evidence="6 7">
    <name type="scientific">Candidatus Methanolliviera hydrocarbonicum</name>
    <dbReference type="NCBI Taxonomy" id="2491085"/>
    <lineage>
        <taxon>Archaea</taxon>
        <taxon>Methanobacteriati</taxon>
        <taxon>Methanobacteriota</taxon>
        <taxon>Candidatus Methanoliparia</taxon>
        <taxon>Candidatus Methanoliparales</taxon>
        <taxon>Candidatus Methanollivieraceae</taxon>
        <taxon>Candidatus Methanolliviera</taxon>
    </lineage>
</organism>
<dbReference type="PANTHER" id="PTHR42786">
    <property type="entry name" value="TRNA/RRNA METHYLTRANSFERASE"/>
    <property type="match status" value="1"/>
</dbReference>
<comment type="similarity">
    <text evidence="1">Belongs to the class IV-like SAM-binding methyltransferase superfamily. RNA methyltransferase TrmH family.</text>
</comment>
<sequence length="238" mass="26858">MPQIKVVLVEPIYSGNVGSVARVMKNFGFGDLILINPPTIDIEAKKMAARAQDVLNNALIYDHLEDLLDEFNYVIGTTRIVGGKSYVREPFLTPKRLKELIEGKRGAILIVFGREDNGLTNDELKRCDVIVNIPSSPDYPTLNISQSVGIILYELFDLDPNEGDTEIPSREEMAHLDEHILRVLNEIEFPRFNREKTALMLKRILEASGAGRKEIRSIRGILSAVEKKINKFIKNENV</sequence>
<gene>
    <name evidence="6" type="ORF">EF807_06620</name>
</gene>
<dbReference type="NCBIfam" id="TIGR00050">
    <property type="entry name" value="rRNA_methyl_1"/>
    <property type="match status" value="1"/>
</dbReference>
<evidence type="ECO:0000256" key="4">
    <source>
        <dbReference type="ARBA" id="ARBA00022691"/>
    </source>
</evidence>
<reference evidence="6 7" key="1">
    <citation type="journal article" date="2019" name="Nat. Microbiol.">
        <title>Wide diversity of methane and short-chain alkane metabolisms in uncultured archaea.</title>
        <authorList>
            <person name="Borrel G."/>
            <person name="Adam P.S."/>
            <person name="McKay L.J."/>
            <person name="Chen L.X."/>
            <person name="Sierra-Garcia I.N."/>
            <person name="Sieber C.M."/>
            <person name="Letourneur Q."/>
            <person name="Ghozlane A."/>
            <person name="Andersen G.L."/>
            <person name="Li W.J."/>
            <person name="Hallam S.J."/>
            <person name="Muyzer G."/>
            <person name="de Oliveira V.M."/>
            <person name="Inskeep W.P."/>
            <person name="Banfield J.F."/>
            <person name="Gribaldo S."/>
        </authorList>
    </citation>
    <scope>NUCLEOTIDE SEQUENCE [LARGE SCALE GENOMIC DNA]</scope>
    <source>
        <strain evidence="6">NM1b</strain>
    </source>
</reference>
<dbReference type="Proteomes" id="UP000320766">
    <property type="component" value="Unassembled WGS sequence"/>
</dbReference>
<proteinExistence type="inferred from homology"/>
<keyword evidence="3 6" id="KW-0808">Transferase</keyword>
<evidence type="ECO:0000256" key="2">
    <source>
        <dbReference type="ARBA" id="ARBA00022603"/>
    </source>
</evidence>
<dbReference type="AlphaFoldDB" id="A0A520KWP3"/>
<evidence type="ECO:0000313" key="6">
    <source>
        <dbReference type="EMBL" id="RZN68017.1"/>
    </source>
</evidence>
<name>A0A520KWP3_9EURY</name>
<dbReference type="SUPFAM" id="SSF75217">
    <property type="entry name" value="alpha/beta knot"/>
    <property type="match status" value="1"/>
</dbReference>
<dbReference type="GO" id="GO:0005829">
    <property type="term" value="C:cytosol"/>
    <property type="evidence" value="ECO:0007669"/>
    <property type="project" value="TreeGrafter"/>
</dbReference>
<protein>
    <submittedName>
        <fullName evidence="6">RNA methyltransferase</fullName>
    </submittedName>
</protein>
<keyword evidence="2 6" id="KW-0489">Methyltransferase</keyword>
<comment type="caution">
    <text evidence="6">The sequence shown here is derived from an EMBL/GenBank/DDBJ whole genome shotgun (WGS) entry which is preliminary data.</text>
</comment>
<dbReference type="PANTHER" id="PTHR42786:SF2">
    <property type="entry name" value="TRNA (CYTIDINE_URIDINE-2'-O-)-METHYLTRANSFERASE TRMJ"/>
    <property type="match status" value="1"/>
</dbReference>
<feature type="domain" description="tRNA/rRNA methyltransferase SpoU type" evidence="5">
    <location>
        <begin position="4"/>
        <end position="153"/>
    </location>
</feature>
<dbReference type="CDD" id="cd18093">
    <property type="entry name" value="SpoU-like_TrmJ"/>
    <property type="match status" value="1"/>
</dbReference>
<dbReference type="GO" id="GO:0003723">
    <property type="term" value="F:RNA binding"/>
    <property type="evidence" value="ECO:0007669"/>
    <property type="project" value="InterPro"/>
</dbReference>
<dbReference type="Pfam" id="PF00588">
    <property type="entry name" value="SpoU_methylase"/>
    <property type="match status" value="1"/>
</dbReference>